<evidence type="ECO:0000313" key="6">
    <source>
        <dbReference type="EMBL" id="VFU60845.1"/>
    </source>
</evidence>
<dbReference type="SUPFAM" id="SSF48452">
    <property type="entry name" value="TPR-like"/>
    <property type="match status" value="1"/>
</dbReference>
<keyword evidence="3" id="KW-0677">Repeat</keyword>
<keyword evidence="5" id="KW-0539">Nucleus</keyword>
<evidence type="ECO:0000256" key="3">
    <source>
        <dbReference type="ARBA" id="ARBA00022737"/>
    </source>
</evidence>
<dbReference type="AlphaFoldDB" id="A0A6N2N4C3"/>
<dbReference type="GO" id="GO:0030627">
    <property type="term" value="F:pre-mRNA 5'-splice site binding"/>
    <property type="evidence" value="ECO:0007669"/>
    <property type="project" value="TreeGrafter"/>
</dbReference>
<dbReference type="EMBL" id="CAADRP010002082">
    <property type="protein sequence ID" value="VFU60845.1"/>
    <property type="molecule type" value="Genomic_DNA"/>
</dbReference>
<dbReference type="PANTHER" id="PTHR17204">
    <property type="entry name" value="PRE-MRNA PROCESSING PROTEIN PRP39-RELATED"/>
    <property type="match status" value="1"/>
</dbReference>
<dbReference type="GO" id="GO:0000395">
    <property type="term" value="P:mRNA 5'-splice site recognition"/>
    <property type="evidence" value="ECO:0007669"/>
    <property type="project" value="TreeGrafter"/>
</dbReference>
<reference evidence="6" key="1">
    <citation type="submission" date="2019-03" db="EMBL/GenBank/DDBJ databases">
        <authorList>
            <person name="Mank J."/>
            <person name="Almeida P."/>
        </authorList>
    </citation>
    <scope>NUCLEOTIDE SEQUENCE</scope>
    <source>
        <strain evidence="6">78183</strain>
    </source>
</reference>
<dbReference type="Pfam" id="PF23240">
    <property type="entry name" value="HAT_PRP39_N"/>
    <property type="match status" value="1"/>
</dbReference>
<dbReference type="GO" id="GO:0071004">
    <property type="term" value="C:U2-type prespliceosome"/>
    <property type="evidence" value="ECO:0007669"/>
    <property type="project" value="TreeGrafter"/>
</dbReference>
<dbReference type="GO" id="GO:0005685">
    <property type="term" value="C:U1 snRNP"/>
    <property type="evidence" value="ECO:0007669"/>
    <property type="project" value="TreeGrafter"/>
</dbReference>
<dbReference type="PANTHER" id="PTHR17204:SF5">
    <property type="entry name" value="PRE-MRNA-PROCESSING FACTOR 39"/>
    <property type="match status" value="1"/>
</dbReference>
<keyword evidence="4" id="KW-0508">mRNA splicing</keyword>
<organism evidence="6">
    <name type="scientific">Salix viminalis</name>
    <name type="common">Common osier</name>
    <name type="synonym">Basket willow</name>
    <dbReference type="NCBI Taxonomy" id="40686"/>
    <lineage>
        <taxon>Eukaryota</taxon>
        <taxon>Viridiplantae</taxon>
        <taxon>Streptophyta</taxon>
        <taxon>Embryophyta</taxon>
        <taxon>Tracheophyta</taxon>
        <taxon>Spermatophyta</taxon>
        <taxon>Magnoliopsida</taxon>
        <taxon>eudicotyledons</taxon>
        <taxon>Gunneridae</taxon>
        <taxon>Pentapetalae</taxon>
        <taxon>rosids</taxon>
        <taxon>fabids</taxon>
        <taxon>Malpighiales</taxon>
        <taxon>Salicaceae</taxon>
        <taxon>Saliceae</taxon>
        <taxon>Salix</taxon>
    </lineage>
</organism>
<evidence type="ECO:0000256" key="1">
    <source>
        <dbReference type="ARBA" id="ARBA00004123"/>
    </source>
</evidence>
<protein>
    <submittedName>
        <fullName evidence="6">Uncharacterized protein</fullName>
    </submittedName>
</protein>
<dbReference type="InterPro" id="IPR059164">
    <property type="entry name" value="HAT_PRP39_C"/>
</dbReference>
<name>A0A6N2N4C3_SALVM</name>
<accession>A0A6N2N4C3</accession>
<gene>
    <name evidence="6" type="ORF">SVIM_LOCUS452254</name>
</gene>
<comment type="subcellular location">
    <subcellularLocation>
        <location evidence="1">Nucleus</location>
    </subcellularLocation>
</comment>
<dbReference type="InterPro" id="IPR011990">
    <property type="entry name" value="TPR-like_helical_dom_sf"/>
</dbReference>
<keyword evidence="2" id="KW-0507">mRNA processing</keyword>
<dbReference type="Pfam" id="PF23241">
    <property type="entry name" value="HAT_PRP39_C"/>
    <property type="match status" value="1"/>
</dbReference>
<evidence type="ECO:0000256" key="2">
    <source>
        <dbReference type="ARBA" id="ARBA00022664"/>
    </source>
</evidence>
<evidence type="ECO:0000256" key="5">
    <source>
        <dbReference type="ARBA" id="ARBA00023242"/>
    </source>
</evidence>
<proteinExistence type="predicted"/>
<sequence length="608" mass="68463">MEGMLGGCGWSDACNSSRMALVCFLSCLLNVYVLVKIMSAEEDRLWSIVKANSLDFDAWIALLDETEKWLGNLSACYSGANVFTCTLCIRKVYDAFLYADHEARLGFMDKVVESMNGLFLGHVLSGHLVALLHICHIHYTCNSGFSHNGERLFERGLVYVGTNYLSYPLWDKGWASERFKAFAASRPLSELKTAVEASAAAAGACTLLEDGGQAKKGEPSKPVSAGLGEAEEVEKYIVVREEIYKKAKEFDSKISDFENAIRRPYFHVRPLNVTEIENWHNYLDMIEREDDFNKLSNICCIICSMAKPLDEATFLREIELRLKHGPSICFYEAKDNQIFTSLRRVLRSKMGYTWCSSCIRVVHAEIAFKQSLSMQTWSVVGKIALASSYDFSIVIEMPPWFDFIISSITQGILKMLSKRKRASTSVASITSKNLLKARKVLVEALENAQFQLLEIALIHLETFLPQPKQIDYLDSLTVSILLVLLRGKSYLAFSWSGIFGDAQSIQKAADRMPIRVEKERCRGLPFFGWAKIAKPYSDGTSPPHLKLGHQPRKYRRNSGLQALTNRLPCARPDMEEVLQVLLGLVYGVKIIGSVLYDSTSYSKRKKVI</sequence>
<evidence type="ECO:0000256" key="4">
    <source>
        <dbReference type="ARBA" id="ARBA00023187"/>
    </source>
</evidence>
<dbReference type="GO" id="GO:0000243">
    <property type="term" value="C:commitment complex"/>
    <property type="evidence" value="ECO:0007669"/>
    <property type="project" value="TreeGrafter"/>
</dbReference>